<keyword evidence="2" id="KW-0472">Membrane</keyword>
<dbReference type="PANTHER" id="PTHR38118">
    <property type="entry name" value="ANCHORED CELL WALL PROTEIN 11-RELATED"/>
    <property type="match status" value="1"/>
</dbReference>
<dbReference type="HOGENOM" id="CLU_084512_0_0_1"/>
<dbReference type="AlphaFoldDB" id="A0A0C3H658"/>
<reference evidence="5 6" key="1">
    <citation type="submission" date="2014-04" db="EMBL/GenBank/DDBJ databases">
        <authorList>
            <consortium name="DOE Joint Genome Institute"/>
            <person name="Kuo A."/>
            <person name="Martino E."/>
            <person name="Perotto S."/>
            <person name="Kohler A."/>
            <person name="Nagy L.G."/>
            <person name="Floudas D."/>
            <person name="Copeland A."/>
            <person name="Barry K.W."/>
            <person name="Cichocki N."/>
            <person name="Veneault-Fourrey C."/>
            <person name="LaButti K."/>
            <person name="Lindquist E.A."/>
            <person name="Lipzen A."/>
            <person name="Lundell T."/>
            <person name="Morin E."/>
            <person name="Murat C."/>
            <person name="Sun H."/>
            <person name="Tunlid A."/>
            <person name="Henrissat B."/>
            <person name="Grigoriev I.V."/>
            <person name="Hibbett D.S."/>
            <person name="Martin F."/>
            <person name="Nordberg H.P."/>
            <person name="Cantor M.N."/>
            <person name="Hua S.X."/>
        </authorList>
    </citation>
    <scope>NUCLEOTIDE SEQUENCE [LARGE SCALE GENOMIC DNA]</scope>
    <source>
        <strain evidence="5 6">Zn</strain>
    </source>
</reference>
<evidence type="ECO:0000259" key="4">
    <source>
        <dbReference type="Pfam" id="PF24808"/>
    </source>
</evidence>
<keyword evidence="6" id="KW-1185">Reference proteome</keyword>
<protein>
    <recommendedName>
        <fullName evidence="4">DUF7707 domain-containing protein</fullName>
    </recommendedName>
</protein>
<evidence type="ECO:0000256" key="2">
    <source>
        <dbReference type="SAM" id="Phobius"/>
    </source>
</evidence>
<dbReference type="InterPro" id="IPR056124">
    <property type="entry name" value="DUF7707"/>
</dbReference>
<evidence type="ECO:0000256" key="1">
    <source>
        <dbReference type="SAM" id="MobiDB-lite"/>
    </source>
</evidence>
<keyword evidence="3" id="KW-0732">Signal</keyword>
<keyword evidence="2" id="KW-1133">Transmembrane helix</keyword>
<evidence type="ECO:0000313" key="5">
    <source>
        <dbReference type="EMBL" id="KIM97951.1"/>
    </source>
</evidence>
<organism evidence="5 6">
    <name type="scientific">Oidiodendron maius (strain Zn)</name>
    <dbReference type="NCBI Taxonomy" id="913774"/>
    <lineage>
        <taxon>Eukaryota</taxon>
        <taxon>Fungi</taxon>
        <taxon>Dikarya</taxon>
        <taxon>Ascomycota</taxon>
        <taxon>Pezizomycotina</taxon>
        <taxon>Leotiomycetes</taxon>
        <taxon>Leotiomycetes incertae sedis</taxon>
        <taxon>Myxotrichaceae</taxon>
        <taxon>Oidiodendron</taxon>
    </lineage>
</organism>
<reference evidence="6" key="2">
    <citation type="submission" date="2015-01" db="EMBL/GenBank/DDBJ databases">
        <title>Evolutionary Origins and Diversification of the Mycorrhizal Mutualists.</title>
        <authorList>
            <consortium name="DOE Joint Genome Institute"/>
            <consortium name="Mycorrhizal Genomics Consortium"/>
            <person name="Kohler A."/>
            <person name="Kuo A."/>
            <person name="Nagy L.G."/>
            <person name="Floudas D."/>
            <person name="Copeland A."/>
            <person name="Barry K.W."/>
            <person name="Cichocki N."/>
            <person name="Veneault-Fourrey C."/>
            <person name="LaButti K."/>
            <person name="Lindquist E.A."/>
            <person name="Lipzen A."/>
            <person name="Lundell T."/>
            <person name="Morin E."/>
            <person name="Murat C."/>
            <person name="Riley R."/>
            <person name="Ohm R."/>
            <person name="Sun H."/>
            <person name="Tunlid A."/>
            <person name="Henrissat B."/>
            <person name="Grigoriev I.V."/>
            <person name="Hibbett D.S."/>
            <person name="Martin F."/>
        </authorList>
    </citation>
    <scope>NUCLEOTIDE SEQUENCE [LARGE SCALE GENOMIC DNA]</scope>
    <source>
        <strain evidence="6">Zn</strain>
    </source>
</reference>
<feature type="chain" id="PRO_5002178046" description="DUF7707 domain-containing protein" evidence="3">
    <location>
        <begin position="23"/>
        <end position="216"/>
    </location>
</feature>
<dbReference type="Proteomes" id="UP000054321">
    <property type="component" value="Unassembled WGS sequence"/>
</dbReference>
<dbReference type="EMBL" id="KN832881">
    <property type="protein sequence ID" value="KIM97951.1"/>
    <property type="molecule type" value="Genomic_DNA"/>
</dbReference>
<dbReference type="OrthoDB" id="2439692at2759"/>
<feature type="signal peptide" evidence="3">
    <location>
        <begin position="1"/>
        <end position="22"/>
    </location>
</feature>
<dbReference type="Pfam" id="PF24808">
    <property type="entry name" value="DUF7707"/>
    <property type="match status" value="1"/>
</dbReference>
<proteinExistence type="predicted"/>
<gene>
    <name evidence="5" type="ORF">OIDMADRAFT_128864</name>
</gene>
<evidence type="ECO:0000313" key="6">
    <source>
        <dbReference type="Proteomes" id="UP000054321"/>
    </source>
</evidence>
<feature type="region of interest" description="Disordered" evidence="1">
    <location>
        <begin position="134"/>
        <end position="189"/>
    </location>
</feature>
<accession>A0A0C3H658</accession>
<name>A0A0C3H658_OIDMZ</name>
<keyword evidence="2" id="KW-0812">Transmembrane</keyword>
<evidence type="ECO:0000256" key="3">
    <source>
        <dbReference type="SAM" id="SignalP"/>
    </source>
</evidence>
<feature type="domain" description="DUF7707" evidence="4">
    <location>
        <begin position="26"/>
        <end position="132"/>
    </location>
</feature>
<sequence length="216" mass="21646">MPSIKSSVTFVATAILAIGAQAQLTYEIDPNSVPLGTRENWCTSQKASCPLLCLQLQGASSSTIANTCDPTTLDYQCTCGNGQAPSAANYSQTIPYFECTTYGDQCVAACGAHDSACQTACRVDNPCGAQSPSLVNSTTTTSSSPSTSASSADSTDTSASTTGAGSSSGSGASSPTETGSKSTSSQGSAMSTLDGARGYSFALVFSGLFAAFALAM</sequence>
<feature type="compositionally biased region" description="Low complexity" evidence="1">
    <location>
        <begin position="137"/>
        <end position="180"/>
    </location>
</feature>
<dbReference type="PANTHER" id="PTHR38118:SF2">
    <property type="entry name" value="CDP-ALCOHOL PHOSPHATIDYLTRANSFERASE PROTEIN"/>
    <property type="match status" value="1"/>
</dbReference>
<dbReference type="InParanoid" id="A0A0C3H658"/>
<feature type="transmembrane region" description="Helical" evidence="2">
    <location>
        <begin position="198"/>
        <end position="215"/>
    </location>
</feature>